<proteinExistence type="predicted"/>
<dbReference type="AlphaFoldDB" id="A0A375GCD8"/>
<gene>
    <name evidence="1" type="ORF">CO2235_70106</name>
</gene>
<dbReference type="EMBL" id="OGUS01000129">
    <property type="protein sequence ID" value="SPC17060.1"/>
    <property type="molecule type" value="Genomic_DNA"/>
</dbReference>
<name>A0A375GCD8_9BURK</name>
<accession>A0A375GCD8</accession>
<dbReference type="Proteomes" id="UP000256862">
    <property type="component" value="Chromosome CO2235"/>
</dbReference>
<reference evidence="1" key="1">
    <citation type="submission" date="2018-01" db="EMBL/GenBank/DDBJ databases">
        <authorList>
            <person name="Clerissi C."/>
        </authorList>
    </citation>
    <scope>NUCLEOTIDE SEQUENCE</scope>
    <source>
        <strain evidence="1">Cupriavidus oxalaticus LMG 2235</strain>
    </source>
</reference>
<sequence length="109" mass="12387">MLSAWENSALGMFISVLCNFRQKIVWMLSAELVARVQAVRVCMEDRLISGRMRQPLMSCEPSMILQCTSAVYGCFAQACQGFYAGMDDSSPAAQCISLNTRWYMRRFFC</sequence>
<evidence type="ECO:0000313" key="1">
    <source>
        <dbReference type="EMBL" id="SPC17060.1"/>
    </source>
</evidence>
<comment type="caution">
    <text evidence="1">The sequence shown here is derived from an EMBL/GenBank/DDBJ whole genome shotgun (WGS) entry which is preliminary data.</text>
</comment>
<organism evidence="1">
    <name type="scientific">Cupriavidus oxalaticus</name>
    <dbReference type="NCBI Taxonomy" id="96344"/>
    <lineage>
        <taxon>Bacteria</taxon>
        <taxon>Pseudomonadati</taxon>
        <taxon>Pseudomonadota</taxon>
        <taxon>Betaproteobacteria</taxon>
        <taxon>Burkholderiales</taxon>
        <taxon>Burkholderiaceae</taxon>
        <taxon>Cupriavidus</taxon>
    </lineage>
</organism>
<protein>
    <submittedName>
        <fullName evidence="1">Uncharacterized protein</fullName>
    </submittedName>
</protein>